<evidence type="ECO:0000259" key="8">
    <source>
        <dbReference type="PROSITE" id="PS50811"/>
    </source>
</evidence>
<evidence type="ECO:0000256" key="1">
    <source>
        <dbReference type="ARBA" id="ARBA00004123"/>
    </source>
</evidence>
<dbReference type="SUPFAM" id="SSF118290">
    <property type="entry name" value="WRKY DNA-binding domain"/>
    <property type="match status" value="2"/>
</dbReference>
<dbReference type="Gene3D" id="1.10.10.10">
    <property type="entry name" value="Winged helix-like DNA-binding domain superfamily/Winged helix DNA-binding domain"/>
    <property type="match status" value="1"/>
</dbReference>
<dbReference type="InterPro" id="IPR003657">
    <property type="entry name" value="WRKY_dom"/>
</dbReference>
<dbReference type="Pfam" id="PF00931">
    <property type="entry name" value="NB-ARC"/>
    <property type="match status" value="2"/>
</dbReference>
<dbReference type="InterPro" id="IPR002182">
    <property type="entry name" value="NB-ARC"/>
</dbReference>
<keyword evidence="6" id="KW-0804">Transcription</keyword>
<dbReference type="OrthoDB" id="6161812at2759"/>
<keyword evidence="2" id="KW-0677">Repeat</keyword>
<dbReference type="Gene3D" id="3.40.50.300">
    <property type="entry name" value="P-loop containing nucleotide triphosphate hydrolases"/>
    <property type="match status" value="1"/>
</dbReference>
<dbReference type="PROSITE" id="PS50811">
    <property type="entry name" value="WRKY"/>
    <property type="match status" value="2"/>
</dbReference>
<dbReference type="InterPro" id="IPR036388">
    <property type="entry name" value="WH-like_DNA-bd_sf"/>
</dbReference>
<keyword evidence="10" id="KW-1185">Reference proteome</keyword>
<dbReference type="SMART" id="SM00774">
    <property type="entry name" value="WRKY"/>
    <property type="match status" value="2"/>
</dbReference>
<reference evidence="9" key="1">
    <citation type="submission" date="2020-10" db="EMBL/GenBank/DDBJ databases">
        <authorList>
            <person name="Han B."/>
            <person name="Lu T."/>
            <person name="Zhao Q."/>
            <person name="Huang X."/>
            <person name="Zhao Y."/>
        </authorList>
    </citation>
    <scope>NUCLEOTIDE SEQUENCE</scope>
</reference>
<comment type="caution">
    <text evidence="9">The sequence shown here is derived from an EMBL/GenBank/DDBJ whole genome shotgun (WGS) entry which is preliminary data.</text>
</comment>
<dbReference type="Pfam" id="PF03106">
    <property type="entry name" value="WRKY"/>
    <property type="match status" value="2"/>
</dbReference>
<dbReference type="InterPro" id="IPR027417">
    <property type="entry name" value="P-loop_NTPase"/>
</dbReference>
<protein>
    <recommendedName>
        <fullName evidence="8">WRKY domain-containing protein</fullName>
    </recommendedName>
</protein>
<dbReference type="Proteomes" id="UP000604825">
    <property type="component" value="Unassembled WGS sequence"/>
</dbReference>
<dbReference type="GO" id="GO:0043531">
    <property type="term" value="F:ADP binding"/>
    <property type="evidence" value="ECO:0007669"/>
    <property type="project" value="InterPro"/>
</dbReference>
<dbReference type="InterPro" id="IPR042197">
    <property type="entry name" value="Apaf_helical"/>
</dbReference>
<keyword evidence="5" id="KW-0238">DNA-binding</keyword>
<evidence type="ECO:0000313" key="10">
    <source>
        <dbReference type="Proteomes" id="UP000604825"/>
    </source>
</evidence>
<accession>A0A811QBJ9</accession>
<dbReference type="PRINTS" id="PR00364">
    <property type="entry name" value="DISEASERSIST"/>
</dbReference>
<dbReference type="PANTHER" id="PTHR23155">
    <property type="entry name" value="DISEASE RESISTANCE PROTEIN RP"/>
    <property type="match status" value="1"/>
</dbReference>
<dbReference type="AlphaFoldDB" id="A0A811QBJ9"/>
<evidence type="ECO:0000256" key="3">
    <source>
        <dbReference type="ARBA" id="ARBA00022821"/>
    </source>
</evidence>
<gene>
    <name evidence="9" type="ORF">NCGR_LOCUS39985</name>
</gene>
<feature type="domain" description="WRKY" evidence="8">
    <location>
        <begin position="546"/>
        <end position="609"/>
    </location>
</feature>
<dbReference type="GO" id="GO:0003700">
    <property type="term" value="F:DNA-binding transcription factor activity"/>
    <property type="evidence" value="ECO:0007669"/>
    <property type="project" value="InterPro"/>
</dbReference>
<dbReference type="GO" id="GO:0005634">
    <property type="term" value="C:nucleus"/>
    <property type="evidence" value="ECO:0007669"/>
    <property type="project" value="UniProtKB-SubCell"/>
</dbReference>
<dbReference type="Gene3D" id="2.20.25.80">
    <property type="entry name" value="WRKY domain"/>
    <property type="match status" value="2"/>
</dbReference>
<evidence type="ECO:0000256" key="6">
    <source>
        <dbReference type="ARBA" id="ARBA00023163"/>
    </source>
</evidence>
<keyword evidence="7" id="KW-0539">Nucleus</keyword>
<evidence type="ECO:0000256" key="2">
    <source>
        <dbReference type="ARBA" id="ARBA00022737"/>
    </source>
</evidence>
<evidence type="ECO:0000256" key="4">
    <source>
        <dbReference type="ARBA" id="ARBA00023015"/>
    </source>
</evidence>
<dbReference type="GO" id="GO:0009626">
    <property type="term" value="P:plant-type hypersensitive response"/>
    <property type="evidence" value="ECO:0007669"/>
    <property type="project" value="UniProtKB-ARBA"/>
</dbReference>
<sequence length="747" mass="83224">MVSIVGFGGLGKTTLAQAVFDILEKQFECTAFVPVGRESDIKKVLKNILIGLDKHKYMGFDSEALSDWQLINELREYIDKRRLPQWPFKCIQLVIACAWVGLHGSDGFFNPPVKGVARWVMGVDQEQEQATSQINHEPIPMKSIEGAPPCWYLIVIDDIWETSTWKLIKCALVDSNLGSRVITTRISDVANEVGDVYVMDTLSDDNSKRLFYTRIFDDPLSQGDECKGQVDTQLGEAMKKILKKCGGVPLSIITIASLLVDKPIEDWSMVYDSIGFGPKDQTGAVQNTRTILSFSYYDLPLYLKTCLLRLSIFPEDHWIEKNSLIWMWVAEGFLNGEQGKDAFEVGERYFTELINKSMIQPMKGDEDNAVDGCRVHDMVLDLIRSLATEQNFVKLVHFQTLCVLALEGCDITGGWAATSVEIWEPDVPARTGAWKSGHASMVHCRAGKTDEAEGARDFIFGDWRVHGISAGLSAWTAQNPEFDVPVLARSLGELLGWLGGTTAALPVCDGSCGSAELGSPCKDGGAGGAPRYLCIHSMVQLSSAGSIESLVDDGHIWNKYSQKEIPGAKYPRLYYRCMHHQSQGCMATKQMQPSDGDLTLFDVIYHNTHTCIQRTATARMVGQVYEATHLTSTSSELSDYANQPIRQAKKRKIMEKQTLQVRVSTTVDGYIWRKYGQKEIQGAKYPRFYFHCTHQGCSATKKLQRSDEDPTVFLVNYRGTHTCLQSAAAMHQLEPDVGAITPTTSEH</sequence>
<proteinExistence type="predicted"/>
<comment type="subcellular location">
    <subcellularLocation>
        <location evidence="1">Nucleus</location>
    </subcellularLocation>
</comment>
<dbReference type="GO" id="GO:0042742">
    <property type="term" value="P:defense response to bacterium"/>
    <property type="evidence" value="ECO:0007669"/>
    <property type="project" value="UniProtKB-ARBA"/>
</dbReference>
<evidence type="ECO:0000256" key="7">
    <source>
        <dbReference type="ARBA" id="ARBA00023242"/>
    </source>
</evidence>
<dbReference type="InterPro" id="IPR058922">
    <property type="entry name" value="WHD_DRP"/>
</dbReference>
<organism evidence="9 10">
    <name type="scientific">Miscanthus lutarioriparius</name>
    <dbReference type="NCBI Taxonomy" id="422564"/>
    <lineage>
        <taxon>Eukaryota</taxon>
        <taxon>Viridiplantae</taxon>
        <taxon>Streptophyta</taxon>
        <taxon>Embryophyta</taxon>
        <taxon>Tracheophyta</taxon>
        <taxon>Spermatophyta</taxon>
        <taxon>Magnoliopsida</taxon>
        <taxon>Liliopsida</taxon>
        <taxon>Poales</taxon>
        <taxon>Poaceae</taxon>
        <taxon>PACMAD clade</taxon>
        <taxon>Panicoideae</taxon>
        <taxon>Andropogonodae</taxon>
        <taxon>Andropogoneae</taxon>
        <taxon>Saccharinae</taxon>
        <taxon>Miscanthus</taxon>
    </lineage>
</organism>
<dbReference type="GO" id="GO:0002758">
    <property type="term" value="P:innate immune response-activating signaling pathway"/>
    <property type="evidence" value="ECO:0007669"/>
    <property type="project" value="UniProtKB-ARBA"/>
</dbReference>
<dbReference type="SUPFAM" id="SSF52540">
    <property type="entry name" value="P-loop containing nucleoside triphosphate hydrolases"/>
    <property type="match status" value="2"/>
</dbReference>
<dbReference type="FunFam" id="1.10.10.10:FF:000322">
    <property type="entry name" value="Probable disease resistance protein At1g63360"/>
    <property type="match status" value="1"/>
</dbReference>
<keyword evidence="4" id="KW-0805">Transcription regulation</keyword>
<name>A0A811QBJ9_9POAL</name>
<dbReference type="GO" id="GO:0043565">
    <property type="term" value="F:sequence-specific DNA binding"/>
    <property type="evidence" value="ECO:0007669"/>
    <property type="project" value="InterPro"/>
</dbReference>
<feature type="domain" description="WRKY" evidence="8">
    <location>
        <begin position="661"/>
        <end position="721"/>
    </location>
</feature>
<dbReference type="InterPro" id="IPR036576">
    <property type="entry name" value="WRKY_dom_sf"/>
</dbReference>
<evidence type="ECO:0000313" key="9">
    <source>
        <dbReference type="EMBL" id="CAD6256479.1"/>
    </source>
</evidence>
<keyword evidence="3" id="KW-0611">Plant defense</keyword>
<dbReference type="Pfam" id="PF23559">
    <property type="entry name" value="WHD_DRP"/>
    <property type="match status" value="1"/>
</dbReference>
<dbReference type="EMBL" id="CAJGYO010000010">
    <property type="protein sequence ID" value="CAD6256479.1"/>
    <property type="molecule type" value="Genomic_DNA"/>
</dbReference>
<dbReference type="PANTHER" id="PTHR23155:SF1116">
    <property type="entry name" value="OS12G0273300 PROTEIN"/>
    <property type="match status" value="1"/>
</dbReference>
<evidence type="ECO:0000256" key="5">
    <source>
        <dbReference type="ARBA" id="ARBA00023125"/>
    </source>
</evidence>
<dbReference type="InterPro" id="IPR044974">
    <property type="entry name" value="Disease_R_plants"/>
</dbReference>
<dbReference type="Gene3D" id="1.10.8.430">
    <property type="entry name" value="Helical domain of apoptotic protease-activating factors"/>
    <property type="match status" value="1"/>
</dbReference>